<feature type="transmembrane region" description="Helical" evidence="6">
    <location>
        <begin position="12"/>
        <end position="30"/>
    </location>
</feature>
<protein>
    <recommendedName>
        <fullName evidence="7">RDD domain-containing protein</fullName>
    </recommendedName>
</protein>
<evidence type="ECO:0000256" key="4">
    <source>
        <dbReference type="ARBA" id="ARBA00022989"/>
    </source>
</evidence>
<proteinExistence type="predicted"/>
<dbReference type="GO" id="GO:0005886">
    <property type="term" value="C:plasma membrane"/>
    <property type="evidence" value="ECO:0007669"/>
    <property type="project" value="UniProtKB-SubCell"/>
</dbReference>
<dbReference type="PANTHER" id="PTHR36115">
    <property type="entry name" value="PROLINE-RICH ANTIGEN HOMOLOG-RELATED"/>
    <property type="match status" value="1"/>
</dbReference>
<dbReference type="Proteomes" id="UP000239663">
    <property type="component" value="Unassembled WGS sequence"/>
</dbReference>
<comment type="caution">
    <text evidence="8">The sequence shown here is derived from an EMBL/GenBank/DDBJ whole genome shotgun (WGS) entry which is preliminary data.</text>
</comment>
<feature type="transmembrane region" description="Helical" evidence="6">
    <location>
        <begin position="50"/>
        <end position="70"/>
    </location>
</feature>
<accession>A0A2S7MYA5</accession>
<evidence type="ECO:0000256" key="1">
    <source>
        <dbReference type="ARBA" id="ARBA00004651"/>
    </source>
</evidence>
<feature type="domain" description="RDD" evidence="7">
    <location>
        <begin position="5"/>
        <end position="130"/>
    </location>
</feature>
<evidence type="ECO:0000256" key="6">
    <source>
        <dbReference type="SAM" id="Phobius"/>
    </source>
</evidence>
<comment type="subcellular location">
    <subcellularLocation>
        <location evidence="1">Cell membrane</location>
        <topology evidence="1">Multi-pass membrane protein</topology>
    </subcellularLocation>
</comment>
<dbReference type="InterPro" id="IPR010432">
    <property type="entry name" value="RDD"/>
</dbReference>
<evidence type="ECO:0000259" key="7">
    <source>
        <dbReference type="Pfam" id="PF06271"/>
    </source>
</evidence>
<gene>
    <name evidence="8" type="ORF">CYL18_13255</name>
</gene>
<keyword evidence="9" id="KW-1185">Reference proteome</keyword>
<evidence type="ECO:0000256" key="5">
    <source>
        <dbReference type="ARBA" id="ARBA00023136"/>
    </source>
</evidence>
<keyword evidence="2" id="KW-1003">Cell membrane</keyword>
<dbReference type="PANTHER" id="PTHR36115:SF9">
    <property type="entry name" value="LMO1584 PROTEIN"/>
    <property type="match status" value="1"/>
</dbReference>
<evidence type="ECO:0000256" key="3">
    <source>
        <dbReference type="ARBA" id="ARBA00022692"/>
    </source>
</evidence>
<evidence type="ECO:0000313" key="9">
    <source>
        <dbReference type="Proteomes" id="UP000239663"/>
    </source>
</evidence>
<name>A0A2S7MYA5_9BACI</name>
<dbReference type="AlphaFoldDB" id="A0A2S7MYA5"/>
<dbReference type="OrthoDB" id="9793824at2"/>
<keyword evidence="3 6" id="KW-0812">Transmembrane</keyword>
<organism evidence="8 9">
    <name type="scientific">Pradoshia eiseniae</name>
    <dbReference type="NCBI Taxonomy" id="2064768"/>
    <lineage>
        <taxon>Bacteria</taxon>
        <taxon>Bacillati</taxon>
        <taxon>Bacillota</taxon>
        <taxon>Bacilli</taxon>
        <taxon>Bacillales</taxon>
        <taxon>Bacillaceae</taxon>
        <taxon>Pradoshia</taxon>
    </lineage>
</organism>
<keyword evidence="4 6" id="KW-1133">Transmembrane helix</keyword>
<evidence type="ECO:0000256" key="2">
    <source>
        <dbReference type="ARBA" id="ARBA00022475"/>
    </source>
</evidence>
<dbReference type="EMBL" id="PKOZ01000008">
    <property type="protein sequence ID" value="PQD94718.1"/>
    <property type="molecule type" value="Genomic_DNA"/>
</dbReference>
<sequence length="140" mass="16409">MNLPRAGFWMRFWAYIIDILIVGSISRLFIKPIFRLLDIPIDSSGIFSPFTVIDSIVFFGYFFIMTLLFAQTLGKMVMGVHVISLTRDKLDWKTLLFREWIGRYISAFFFLGYIVVAFNPRKQGFHDMFSDTAVLLDKER</sequence>
<feature type="transmembrane region" description="Helical" evidence="6">
    <location>
        <begin position="100"/>
        <end position="118"/>
    </location>
</feature>
<dbReference type="Pfam" id="PF06271">
    <property type="entry name" value="RDD"/>
    <property type="match status" value="1"/>
</dbReference>
<dbReference type="InterPro" id="IPR051791">
    <property type="entry name" value="Pra-immunoreactive"/>
</dbReference>
<evidence type="ECO:0000313" key="8">
    <source>
        <dbReference type="EMBL" id="PQD94718.1"/>
    </source>
</evidence>
<reference evidence="8 9" key="1">
    <citation type="submission" date="2017-12" db="EMBL/GenBank/DDBJ databases">
        <title>Taxonomic description and draft genome of Pradoshia cofamensis Gen. nov., sp. nov., a thermotolerant bacillale isolated from anterior gut of earthworm Eisenia fetida.</title>
        <authorList>
            <person name="Saha T."/>
            <person name="Chakraborty R."/>
        </authorList>
    </citation>
    <scope>NUCLEOTIDE SEQUENCE [LARGE SCALE GENOMIC DNA]</scope>
    <source>
        <strain evidence="8 9">EAG3</strain>
    </source>
</reference>
<keyword evidence="5 6" id="KW-0472">Membrane</keyword>